<protein>
    <submittedName>
        <fullName evidence="2">Uncharacterized protein</fullName>
    </submittedName>
</protein>
<reference evidence="2" key="1">
    <citation type="journal article" date="2022" name="bioRxiv">
        <title>Sequencing and chromosome-scale assembly of the giantPleurodeles waltlgenome.</title>
        <authorList>
            <person name="Brown T."/>
            <person name="Elewa A."/>
            <person name="Iarovenko S."/>
            <person name="Subramanian E."/>
            <person name="Araus A.J."/>
            <person name="Petzold A."/>
            <person name="Susuki M."/>
            <person name="Suzuki K.-i.T."/>
            <person name="Hayashi T."/>
            <person name="Toyoda A."/>
            <person name="Oliveira C."/>
            <person name="Osipova E."/>
            <person name="Leigh N.D."/>
            <person name="Simon A."/>
            <person name="Yun M.H."/>
        </authorList>
    </citation>
    <scope>NUCLEOTIDE SEQUENCE</scope>
    <source>
        <strain evidence="2">20211129_DDA</strain>
        <tissue evidence="2">Liver</tissue>
    </source>
</reference>
<evidence type="ECO:0000313" key="2">
    <source>
        <dbReference type="EMBL" id="KAJ1207285.1"/>
    </source>
</evidence>
<evidence type="ECO:0000256" key="1">
    <source>
        <dbReference type="SAM" id="MobiDB-lite"/>
    </source>
</evidence>
<gene>
    <name evidence="2" type="ORF">NDU88_002676</name>
</gene>
<proteinExistence type="predicted"/>
<sequence>MLIDATPSWRRELRRTASQGQRRPTSRGDIDATPAVRTKIPRTASRNDAQPENKPKNPRTDPGTSGKSREPQKETVRAPENDARLPRVKNNDASPCVQGRNRRTHHFSTYLFFCGPLREFFHCKPGSLYLKETLFAF</sequence>
<evidence type="ECO:0000313" key="3">
    <source>
        <dbReference type="Proteomes" id="UP001066276"/>
    </source>
</evidence>
<keyword evidence="3" id="KW-1185">Reference proteome</keyword>
<dbReference type="Proteomes" id="UP001066276">
    <property type="component" value="Chromosome 1_2"/>
</dbReference>
<organism evidence="2 3">
    <name type="scientific">Pleurodeles waltl</name>
    <name type="common">Iberian ribbed newt</name>
    <dbReference type="NCBI Taxonomy" id="8319"/>
    <lineage>
        <taxon>Eukaryota</taxon>
        <taxon>Metazoa</taxon>
        <taxon>Chordata</taxon>
        <taxon>Craniata</taxon>
        <taxon>Vertebrata</taxon>
        <taxon>Euteleostomi</taxon>
        <taxon>Amphibia</taxon>
        <taxon>Batrachia</taxon>
        <taxon>Caudata</taxon>
        <taxon>Salamandroidea</taxon>
        <taxon>Salamandridae</taxon>
        <taxon>Pleurodelinae</taxon>
        <taxon>Pleurodeles</taxon>
    </lineage>
</organism>
<name>A0AAV7W4Q3_PLEWA</name>
<accession>A0AAV7W4Q3</accession>
<feature type="compositionally biased region" description="Basic and acidic residues" evidence="1">
    <location>
        <begin position="49"/>
        <end position="59"/>
    </location>
</feature>
<feature type="compositionally biased region" description="Basic and acidic residues" evidence="1">
    <location>
        <begin position="67"/>
        <end position="85"/>
    </location>
</feature>
<feature type="region of interest" description="Disordered" evidence="1">
    <location>
        <begin position="1"/>
        <end position="99"/>
    </location>
</feature>
<dbReference type="AlphaFoldDB" id="A0AAV7W4Q3"/>
<dbReference type="EMBL" id="JANPWB010000002">
    <property type="protein sequence ID" value="KAJ1207285.1"/>
    <property type="molecule type" value="Genomic_DNA"/>
</dbReference>
<comment type="caution">
    <text evidence="2">The sequence shown here is derived from an EMBL/GenBank/DDBJ whole genome shotgun (WGS) entry which is preliminary data.</text>
</comment>